<dbReference type="Pfam" id="PF02668">
    <property type="entry name" value="TauD"/>
    <property type="match status" value="1"/>
</dbReference>
<proteinExistence type="inferred from homology"/>
<dbReference type="Gene3D" id="3.60.130.10">
    <property type="entry name" value="Clavaminate synthase-like"/>
    <property type="match status" value="1"/>
</dbReference>
<comment type="similarity">
    <text evidence="1">Belongs to the TfdA dioxygenase family.</text>
</comment>
<keyword evidence="4" id="KW-0560">Oxidoreductase</keyword>
<dbReference type="InterPro" id="IPR051323">
    <property type="entry name" value="AtsK-like"/>
</dbReference>
<evidence type="ECO:0000256" key="5">
    <source>
        <dbReference type="ARBA" id="ARBA00023004"/>
    </source>
</evidence>
<name>A0A6I3IAC5_9MICO</name>
<evidence type="ECO:0000259" key="6">
    <source>
        <dbReference type="Pfam" id="PF02668"/>
    </source>
</evidence>
<dbReference type="AlphaFoldDB" id="A0A6I3IAC5"/>
<dbReference type="InterPro" id="IPR042098">
    <property type="entry name" value="TauD-like_sf"/>
</dbReference>
<evidence type="ECO:0000256" key="3">
    <source>
        <dbReference type="ARBA" id="ARBA00022964"/>
    </source>
</evidence>
<feature type="domain" description="TauD/TfdA-like" evidence="6">
    <location>
        <begin position="19"/>
        <end position="283"/>
    </location>
</feature>
<evidence type="ECO:0000313" key="8">
    <source>
        <dbReference type="Proteomes" id="UP000431092"/>
    </source>
</evidence>
<dbReference type="PANTHER" id="PTHR30468:SF1">
    <property type="entry name" value="ALPHA-KETOGLUTARATE-DEPENDENT SULFONATE DIOXYGENASE"/>
    <property type="match status" value="1"/>
</dbReference>
<dbReference type="GO" id="GO:0005737">
    <property type="term" value="C:cytoplasm"/>
    <property type="evidence" value="ECO:0007669"/>
    <property type="project" value="TreeGrafter"/>
</dbReference>
<dbReference type="InterPro" id="IPR003819">
    <property type="entry name" value="TauD/TfdA-like"/>
</dbReference>
<keyword evidence="3 7" id="KW-0223">Dioxygenase</keyword>
<dbReference type="PANTHER" id="PTHR30468">
    <property type="entry name" value="ALPHA-KETOGLUTARATE-DEPENDENT SULFONATE DIOXYGENASE"/>
    <property type="match status" value="1"/>
</dbReference>
<dbReference type="EMBL" id="WLVL01000017">
    <property type="protein sequence ID" value="MTB71158.1"/>
    <property type="molecule type" value="Genomic_DNA"/>
</dbReference>
<keyword evidence="8" id="KW-1185">Reference proteome</keyword>
<organism evidence="7 8">
    <name type="scientific">Arsenicicoccus cauae</name>
    <dbReference type="NCBI Taxonomy" id="2663847"/>
    <lineage>
        <taxon>Bacteria</taxon>
        <taxon>Bacillati</taxon>
        <taxon>Actinomycetota</taxon>
        <taxon>Actinomycetes</taxon>
        <taxon>Micrococcales</taxon>
        <taxon>Intrasporangiaceae</taxon>
        <taxon>Arsenicicoccus</taxon>
    </lineage>
</organism>
<dbReference type="GO" id="GO:0016706">
    <property type="term" value="F:2-oxoglutarate-dependent dioxygenase activity"/>
    <property type="evidence" value="ECO:0007669"/>
    <property type="project" value="TreeGrafter"/>
</dbReference>
<accession>A0A6I3IAC5</accession>
<comment type="caution">
    <text evidence="7">The sequence shown here is derived from an EMBL/GenBank/DDBJ whole genome shotgun (WGS) entry which is preliminary data.</text>
</comment>
<protein>
    <submittedName>
        <fullName evidence="7">Taurine dioxygenase</fullName>
    </submittedName>
</protein>
<dbReference type="RefSeq" id="WP_154592490.1">
    <property type="nucleotide sequence ID" value="NZ_WLVL01000017.1"/>
</dbReference>
<evidence type="ECO:0000256" key="4">
    <source>
        <dbReference type="ARBA" id="ARBA00023002"/>
    </source>
</evidence>
<dbReference type="Proteomes" id="UP000431092">
    <property type="component" value="Unassembled WGS sequence"/>
</dbReference>
<evidence type="ECO:0000313" key="7">
    <source>
        <dbReference type="EMBL" id="MTB71158.1"/>
    </source>
</evidence>
<dbReference type="GO" id="GO:0046872">
    <property type="term" value="F:metal ion binding"/>
    <property type="evidence" value="ECO:0007669"/>
    <property type="project" value="UniProtKB-KW"/>
</dbReference>
<keyword evidence="5" id="KW-0408">Iron</keyword>
<dbReference type="SUPFAM" id="SSF51197">
    <property type="entry name" value="Clavaminate synthase-like"/>
    <property type="match status" value="1"/>
</dbReference>
<sequence length="298" mass="32734">MTITTDKPTTGTTNLGPRIEPLGPCIGARVRAVDLRQLTDSDVAVVHEALLRHKVLFFSGQELTDDDQVALGNRLGDLTAGHPVAKSNGSRAEIYNIDSTDPEFSFSDVWHTDVTFVQRPPAGSILRAVTLPPTGGDTQWADSQAAYRSLAEPVQHLVDQLTAVHDGNREWGAYLRRHENRGNVWDGVEVTSIPPVEHPVVRVHPETGEKGLFVQPGFTSHIVGVSDAESRAILDLLYAHLTKPEHLVRHRWSPGDVGIWDNRSTAHYANRDYTAPRVMRRVTLRGDVPQGPAGVPGR</sequence>
<evidence type="ECO:0000256" key="2">
    <source>
        <dbReference type="ARBA" id="ARBA00022723"/>
    </source>
</evidence>
<gene>
    <name evidence="7" type="ORF">GGG17_04045</name>
</gene>
<evidence type="ECO:0000256" key="1">
    <source>
        <dbReference type="ARBA" id="ARBA00005896"/>
    </source>
</evidence>
<reference evidence="7 8" key="1">
    <citation type="submission" date="2019-11" db="EMBL/GenBank/DDBJ databases">
        <title>Whole genome sequencing identifies a novel species of the genus Arsenicicoccus isolated from human blood.</title>
        <authorList>
            <person name="Jeong J.H."/>
            <person name="Kweon O.J."/>
            <person name="Kim H.R."/>
            <person name="Kim T.-H."/>
            <person name="Ha S.-M."/>
            <person name="Lee M.-K."/>
        </authorList>
    </citation>
    <scope>NUCLEOTIDE SEQUENCE [LARGE SCALE GENOMIC DNA]</scope>
    <source>
        <strain evidence="7 8">MKL-02</strain>
    </source>
</reference>
<keyword evidence="2" id="KW-0479">Metal-binding</keyword>